<comment type="caution">
    <text evidence="2">The sequence shown here is derived from an EMBL/GenBank/DDBJ whole genome shotgun (WGS) entry which is preliminary data.</text>
</comment>
<feature type="coiled-coil region" evidence="1">
    <location>
        <begin position="72"/>
        <end position="116"/>
    </location>
</feature>
<gene>
    <name evidence="2" type="ORF">CFOL_v3_19514</name>
</gene>
<proteinExistence type="predicted"/>
<name>A0A1Q3C746_CEPFO</name>
<evidence type="ECO:0000313" key="2">
    <source>
        <dbReference type="EMBL" id="GAV76039.1"/>
    </source>
</evidence>
<keyword evidence="1" id="KW-0175">Coiled coil</keyword>
<organism evidence="2 3">
    <name type="scientific">Cephalotus follicularis</name>
    <name type="common">Albany pitcher plant</name>
    <dbReference type="NCBI Taxonomy" id="3775"/>
    <lineage>
        <taxon>Eukaryota</taxon>
        <taxon>Viridiplantae</taxon>
        <taxon>Streptophyta</taxon>
        <taxon>Embryophyta</taxon>
        <taxon>Tracheophyta</taxon>
        <taxon>Spermatophyta</taxon>
        <taxon>Magnoliopsida</taxon>
        <taxon>eudicotyledons</taxon>
        <taxon>Gunneridae</taxon>
        <taxon>Pentapetalae</taxon>
        <taxon>rosids</taxon>
        <taxon>fabids</taxon>
        <taxon>Oxalidales</taxon>
        <taxon>Cephalotaceae</taxon>
        <taxon>Cephalotus</taxon>
    </lineage>
</organism>
<dbReference type="Proteomes" id="UP000187406">
    <property type="component" value="Unassembled WGS sequence"/>
</dbReference>
<dbReference type="EMBL" id="BDDD01001445">
    <property type="protein sequence ID" value="GAV76039.1"/>
    <property type="molecule type" value="Genomic_DNA"/>
</dbReference>
<evidence type="ECO:0000256" key="1">
    <source>
        <dbReference type="SAM" id="Coils"/>
    </source>
</evidence>
<dbReference type="OrthoDB" id="2007203at2759"/>
<accession>A0A1Q3C746</accession>
<dbReference type="InParanoid" id="A0A1Q3C746"/>
<reference evidence="3" key="1">
    <citation type="submission" date="2016-04" db="EMBL/GenBank/DDBJ databases">
        <title>Cephalotus genome sequencing.</title>
        <authorList>
            <person name="Fukushima K."/>
            <person name="Hasebe M."/>
            <person name="Fang X."/>
        </authorList>
    </citation>
    <scope>NUCLEOTIDE SEQUENCE [LARGE SCALE GENOMIC DNA]</scope>
    <source>
        <strain evidence="3">cv. St1</strain>
    </source>
</reference>
<evidence type="ECO:0000313" key="3">
    <source>
        <dbReference type="Proteomes" id="UP000187406"/>
    </source>
</evidence>
<evidence type="ECO:0008006" key="4">
    <source>
        <dbReference type="Google" id="ProtNLM"/>
    </source>
</evidence>
<sequence>MATWSDSDDSSSDEESDGEVANIAFMAIENEEENEVRLSTSFCFYELQDAYDELVEYSENLSLKHSSLKKLNDALTCKIVELKTNVLELEKDKEMANSLEKENESLKLEIDALKKTFLKFSNSSDKLDKLLGIQRCVFHKAGLGYDEMNNVKHFNNFFVTKNEPKITCNYCGKNGHISPSYFYKKNVLYRPKIVRIKKIWVPKGTKVTNMQGPKITCVPKG</sequence>
<dbReference type="AlphaFoldDB" id="A0A1Q3C746"/>
<protein>
    <recommendedName>
        <fullName evidence="4">CCHC-type domain-containing protein</fullName>
    </recommendedName>
</protein>
<keyword evidence="3" id="KW-1185">Reference proteome</keyword>